<dbReference type="InterPro" id="IPR040881">
    <property type="entry name" value="Urease_linker"/>
</dbReference>
<dbReference type="EMBL" id="VOIH02000012">
    <property type="protein sequence ID" value="KAF3431081.1"/>
    <property type="molecule type" value="Genomic_DNA"/>
</dbReference>
<dbReference type="InterPro" id="IPR050112">
    <property type="entry name" value="Urease_alpha_subunit"/>
</dbReference>
<dbReference type="NCBIfam" id="NF009686">
    <property type="entry name" value="PRK13207.1"/>
    <property type="match status" value="1"/>
</dbReference>
<dbReference type="Gene3D" id="3.20.20.140">
    <property type="entry name" value="Metal-dependent hydrolases"/>
    <property type="match status" value="1"/>
</dbReference>
<dbReference type="Proteomes" id="UP000796880">
    <property type="component" value="Unassembled WGS sequence"/>
</dbReference>
<dbReference type="FunFam" id="2.10.150.10:FF:000002">
    <property type="entry name" value="Urease"/>
    <property type="match status" value="1"/>
</dbReference>
<dbReference type="InterPro" id="IPR002019">
    <property type="entry name" value="Urease_beta-like"/>
</dbReference>
<feature type="binding site" evidence="10">
    <location>
        <position position="405"/>
    </location>
    <ligand>
        <name>Ni(2+)</name>
        <dbReference type="ChEBI" id="CHEBI:49786"/>
        <label>1</label>
    </ligand>
</feature>
<dbReference type="Pfam" id="PF00699">
    <property type="entry name" value="Urease_beta"/>
    <property type="match status" value="1"/>
</dbReference>
<feature type="active site" description="Proton donor" evidence="11 12">
    <location>
        <position position="591"/>
    </location>
</feature>
<evidence type="ECO:0000256" key="5">
    <source>
        <dbReference type="ARBA" id="ARBA00022801"/>
    </source>
</evidence>
<dbReference type="NCBIfam" id="TIGR00192">
    <property type="entry name" value="urease_beta"/>
    <property type="match status" value="1"/>
</dbReference>
<dbReference type="PANTHER" id="PTHR43440:SF1">
    <property type="entry name" value="UREASE"/>
    <property type="match status" value="1"/>
</dbReference>
<dbReference type="InterPro" id="IPR011059">
    <property type="entry name" value="Metal-dep_hydrolase_composite"/>
</dbReference>
<evidence type="ECO:0000256" key="2">
    <source>
        <dbReference type="ARBA" id="ARBA00012934"/>
    </source>
</evidence>
<proteinExistence type="inferred from homology"/>
<keyword evidence="4 8" id="KW-0479">Metal-binding</keyword>
<dbReference type="InterPro" id="IPR008221">
    <property type="entry name" value="Urease"/>
</dbReference>
<protein>
    <recommendedName>
        <fullName evidence="2 8">Urease</fullName>
        <ecNumber evidence="2 8">3.5.1.5</ecNumber>
    </recommendedName>
    <alternativeName>
        <fullName evidence="8">Urea amidohydrolase</fullName>
    </alternativeName>
</protein>
<dbReference type="SUPFAM" id="SSF51278">
    <property type="entry name" value="Urease, beta-subunit"/>
    <property type="match status" value="1"/>
</dbReference>
<feature type="domain" description="Urease" evidence="13">
    <location>
        <begin position="400"/>
        <end position="838"/>
    </location>
</feature>
<accession>A0A8K0GN79</accession>
<dbReference type="PRINTS" id="PR01752">
    <property type="entry name" value="UREASE"/>
</dbReference>
<dbReference type="InterPro" id="IPR036461">
    <property type="entry name" value="Urease_betasu_sf"/>
</dbReference>
<dbReference type="CDD" id="cd00375">
    <property type="entry name" value="Urease_alpha"/>
    <property type="match status" value="1"/>
</dbReference>
<dbReference type="FunFam" id="3.30.280.10:FF:000001">
    <property type="entry name" value="Urease subunit alpha"/>
    <property type="match status" value="1"/>
</dbReference>
<dbReference type="Gene3D" id="3.30.280.10">
    <property type="entry name" value="Urease, gamma-like subunit"/>
    <property type="match status" value="1"/>
</dbReference>
<gene>
    <name evidence="14" type="ORF">FNV43_RR25811</name>
</gene>
<dbReference type="SUPFAM" id="SSF54111">
    <property type="entry name" value="Urease, gamma-subunit"/>
    <property type="match status" value="1"/>
</dbReference>
<comment type="subunit">
    <text evidence="6">Homohexamer. Other oligomeric forms may exist depending on pH and presence of salts.</text>
</comment>
<feature type="binding site" evidence="10">
    <location>
        <position position="407"/>
    </location>
    <ligand>
        <name>Ni(2+)</name>
        <dbReference type="ChEBI" id="CHEBI:49786"/>
        <label>1</label>
    </ligand>
</feature>
<dbReference type="Pfam" id="PF01979">
    <property type="entry name" value="Amidohydro_1"/>
    <property type="match status" value="1"/>
</dbReference>
<evidence type="ECO:0000256" key="12">
    <source>
        <dbReference type="PROSITE-ProRule" id="PRU00700"/>
    </source>
</evidence>
<dbReference type="Gene3D" id="2.30.40.10">
    <property type="entry name" value="Urease, subunit C, domain 1"/>
    <property type="match status" value="1"/>
</dbReference>
<dbReference type="CDD" id="cd00390">
    <property type="entry name" value="Urease_gamma"/>
    <property type="match status" value="1"/>
</dbReference>
<dbReference type="PANTHER" id="PTHR43440">
    <property type="entry name" value="UREASE"/>
    <property type="match status" value="1"/>
</dbReference>
<name>A0A8K0GN79_9ROSA</name>
<comment type="caution">
    <text evidence="14">The sequence shown here is derived from an EMBL/GenBank/DDBJ whole genome shotgun (WGS) entry which is preliminary data.</text>
</comment>
<dbReference type="InterPro" id="IPR032466">
    <property type="entry name" value="Metal_Hydrolase"/>
</dbReference>
<evidence type="ECO:0000256" key="3">
    <source>
        <dbReference type="ARBA" id="ARBA00022596"/>
    </source>
</evidence>
<comment type="PTM">
    <text evidence="9">Carbamylation allows a single lysine to coordinate two nickel ions.</text>
</comment>
<dbReference type="OrthoDB" id="1708534at2759"/>
<feature type="binding site" description="via carbamate group" evidence="10">
    <location>
        <position position="488"/>
    </location>
    <ligand>
        <name>Ni(2+)</name>
        <dbReference type="ChEBI" id="CHEBI:49786"/>
        <label>1</label>
    </ligand>
</feature>
<evidence type="ECO:0000313" key="14">
    <source>
        <dbReference type="EMBL" id="KAF3431081.1"/>
    </source>
</evidence>
<dbReference type="SUPFAM" id="SSF51556">
    <property type="entry name" value="Metallo-dependent hydrolases"/>
    <property type="match status" value="1"/>
</dbReference>
<reference evidence="14" key="1">
    <citation type="submission" date="2020-03" db="EMBL/GenBank/DDBJ databases">
        <title>A high-quality chromosome-level genome assembly of a woody plant with both climbing and erect habits, Rhamnella rubrinervis.</title>
        <authorList>
            <person name="Lu Z."/>
            <person name="Yang Y."/>
            <person name="Zhu X."/>
            <person name="Sun Y."/>
        </authorList>
    </citation>
    <scope>NUCLEOTIDE SEQUENCE</scope>
    <source>
        <strain evidence="14">BYM</strain>
        <tissue evidence="14">Leaf</tissue>
    </source>
</reference>
<dbReference type="CDD" id="cd00407">
    <property type="entry name" value="Urease_beta"/>
    <property type="match status" value="1"/>
</dbReference>
<evidence type="ECO:0000256" key="9">
    <source>
        <dbReference type="PIRSR" id="PIRSR001222-50"/>
    </source>
</evidence>
<dbReference type="InterPro" id="IPR017950">
    <property type="entry name" value="Urease_AS"/>
</dbReference>
<dbReference type="InterPro" id="IPR029754">
    <property type="entry name" value="Urease_Ni-bd"/>
</dbReference>
<dbReference type="PROSITE" id="PS51368">
    <property type="entry name" value="UREASE_3"/>
    <property type="match status" value="1"/>
</dbReference>
<organism evidence="14 15">
    <name type="scientific">Rhamnella rubrinervis</name>
    <dbReference type="NCBI Taxonomy" id="2594499"/>
    <lineage>
        <taxon>Eukaryota</taxon>
        <taxon>Viridiplantae</taxon>
        <taxon>Streptophyta</taxon>
        <taxon>Embryophyta</taxon>
        <taxon>Tracheophyta</taxon>
        <taxon>Spermatophyta</taxon>
        <taxon>Magnoliopsida</taxon>
        <taxon>eudicotyledons</taxon>
        <taxon>Gunneridae</taxon>
        <taxon>Pentapetalae</taxon>
        <taxon>rosids</taxon>
        <taxon>fabids</taxon>
        <taxon>Rosales</taxon>
        <taxon>Rhamnaceae</taxon>
        <taxon>rhamnoid group</taxon>
        <taxon>Rhamneae</taxon>
        <taxon>Rhamnella</taxon>
    </lineage>
</organism>
<dbReference type="InterPro" id="IPR002026">
    <property type="entry name" value="Urease_gamma/gamma-beta_su"/>
</dbReference>
<keyword evidence="3 8" id="KW-0533">Nickel</keyword>
<evidence type="ECO:0000256" key="8">
    <source>
        <dbReference type="PIRNR" id="PIRNR001222"/>
    </source>
</evidence>
<evidence type="ECO:0000256" key="7">
    <source>
        <dbReference type="ARBA" id="ARBA00051420"/>
    </source>
</evidence>
<keyword evidence="15" id="KW-1185">Reference proteome</keyword>
<feature type="binding site" evidence="10">
    <location>
        <position position="517"/>
    </location>
    <ligand>
        <name>Ni(2+)</name>
        <dbReference type="ChEBI" id="CHEBI:49786"/>
        <label>2</label>
    </ligand>
</feature>
<evidence type="ECO:0000313" key="15">
    <source>
        <dbReference type="Proteomes" id="UP000796880"/>
    </source>
</evidence>
<dbReference type="UniPathway" id="UPA00258">
    <property type="reaction ID" value="UER00370"/>
</dbReference>
<dbReference type="NCBIfam" id="NF009671">
    <property type="entry name" value="PRK13192.1"/>
    <property type="match status" value="1"/>
</dbReference>
<evidence type="ECO:0000256" key="1">
    <source>
        <dbReference type="ARBA" id="ARBA00004897"/>
    </source>
</evidence>
<dbReference type="GO" id="GO:0035550">
    <property type="term" value="C:urease complex"/>
    <property type="evidence" value="ECO:0007669"/>
    <property type="project" value="InterPro"/>
</dbReference>
<dbReference type="InterPro" id="IPR017951">
    <property type="entry name" value="Urease_asu_c"/>
</dbReference>
<dbReference type="NCBIfam" id="TIGR01792">
    <property type="entry name" value="urease_alph"/>
    <property type="match status" value="1"/>
</dbReference>
<evidence type="ECO:0000256" key="10">
    <source>
        <dbReference type="PIRSR" id="PIRSR001222-51"/>
    </source>
</evidence>
<dbReference type="HAMAP" id="MF_01953">
    <property type="entry name" value="Urease_alpha"/>
    <property type="match status" value="1"/>
</dbReference>
<dbReference type="Pfam" id="PF00449">
    <property type="entry name" value="Urease_alpha"/>
    <property type="match status" value="1"/>
</dbReference>
<dbReference type="EC" id="3.5.1.5" evidence="2 8"/>
<comment type="catalytic activity">
    <reaction evidence="7">
        <text>urea + 2 H2O + H(+) = hydrogencarbonate + 2 NH4(+)</text>
        <dbReference type="Rhea" id="RHEA:20557"/>
        <dbReference type="ChEBI" id="CHEBI:15377"/>
        <dbReference type="ChEBI" id="CHEBI:15378"/>
        <dbReference type="ChEBI" id="CHEBI:16199"/>
        <dbReference type="ChEBI" id="CHEBI:17544"/>
        <dbReference type="ChEBI" id="CHEBI:28938"/>
        <dbReference type="EC" id="3.5.1.5"/>
    </reaction>
    <physiologicalReaction direction="left-to-right" evidence="7">
        <dbReference type="Rhea" id="RHEA:20558"/>
    </physiologicalReaction>
</comment>
<dbReference type="NCBIfam" id="TIGR00193">
    <property type="entry name" value="urease_gam"/>
    <property type="match status" value="1"/>
</dbReference>
<feature type="binding site" description="via carbamate group" evidence="10">
    <location>
        <position position="488"/>
    </location>
    <ligand>
        <name>Ni(2+)</name>
        <dbReference type="ChEBI" id="CHEBI:49786"/>
        <label>2</label>
    </ligand>
</feature>
<feature type="modified residue" description="N6-carboxylysine" evidence="9">
    <location>
        <position position="488"/>
    </location>
</feature>
<evidence type="ECO:0000256" key="4">
    <source>
        <dbReference type="ARBA" id="ARBA00022723"/>
    </source>
</evidence>
<evidence type="ECO:0000256" key="6">
    <source>
        <dbReference type="ARBA" id="ARBA00046803"/>
    </source>
</evidence>
<dbReference type="PROSITE" id="PS00145">
    <property type="entry name" value="UREASE_2"/>
    <property type="match status" value="1"/>
</dbReference>
<dbReference type="GO" id="GO:0016151">
    <property type="term" value="F:nickel cation binding"/>
    <property type="evidence" value="ECO:0007669"/>
    <property type="project" value="InterPro"/>
</dbReference>
<evidence type="ECO:0000256" key="11">
    <source>
        <dbReference type="PIRSR" id="PIRSR611612-52"/>
    </source>
</evidence>
<feature type="binding site" evidence="12">
    <location>
        <position position="490"/>
    </location>
    <ligand>
        <name>substrate</name>
    </ligand>
</feature>
<dbReference type="Pfam" id="PF18473">
    <property type="entry name" value="Urease_linker"/>
    <property type="match status" value="1"/>
</dbReference>
<keyword evidence="5 8" id="KW-0378">Hydrolase</keyword>
<comment type="pathway">
    <text evidence="1 8">Nitrogen metabolism; urea degradation; CO(2) and NH(3) from urea (urease route): step 1/1.</text>
</comment>
<comment type="cofactor">
    <cofactor evidence="10">
        <name>Ni cation</name>
        <dbReference type="ChEBI" id="CHEBI:25516"/>
    </cofactor>
    <text evidence="10">Binds 2 nickel ions per subunit.</text>
</comment>
<dbReference type="InterPro" id="IPR011612">
    <property type="entry name" value="Urease_alpha_N_dom"/>
</dbReference>
<dbReference type="InterPro" id="IPR005848">
    <property type="entry name" value="Urease_asu"/>
</dbReference>
<dbReference type="AlphaFoldDB" id="A0A8K0GN79"/>
<feature type="binding site" evidence="10">
    <location>
        <position position="631"/>
    </location>
    <ligand>
        <name>Ni(2+)</name>
        <dbReference type="ChEBI" id="CHEBI:49786"/>
        <label>1</label>
    </ligand>
</feature>
<dbReference type="Gene3D" id="2.10.150.10">
    <property type="entry name" value="Urease, beta subunit"/>
    <property type="match status" value="1"/>
</dbReference>
<dbReference type="InterPro" id="IPR036463">
    <property type="entry name" value="Urease_gamma_sf"/>
</dbReference>
<dbReference type="PIRSF" id="PIRSF001222">
    <property type="entry name" value="Urease"/>
    <property type="match status" value="1"/>
</dbReference>
<dbReference type="Pfam" id="PF00547">
    <property type="entry name" value="Urease_gamma"/>
    <property type="match status" value="1"/>
</dbReference>
<dbReference type="InterPro" id="IPR006680">
    <property type="entry name" value="Amidohydro-rel"/>
</dbReference>
<sequence>MKLTPREVEKLGLHNAGYLAQKRLARGLKLNYAEAAALIAAQILEFVRDGEKSVAELMDLGKQFLGRRQVLPAVPHLLDAVQVEGTFPDGTKLITVHDAIASENGNLELALHGSFLPVPPLDRFPWIEDNINPGNIIFGSQDCITLNSERKAVALSVVNTGDRPIQVGSHYHFIEVNPFLVFDRRRAYGMRLNIPAGTATRFEPGDTKSVILVKIGGKRVIRGGNSIADGPVDDANCRAAMEAVNARGFGNKEEEDASEGVTGKELAFTSRISREAYANMYGPTTGDKILLGDTNLYAEIENDFAVYGDECVFGGGKVIRDGMGQSCGHPPADSLDTVITNAVIIDYSGIIKADIGIKDGLIFSIGKAGNPDTMDGVFSNMIIGVNTEVIAGEGMIITAGAIDCHVHFTCPQLAFEAISSGITTLIGGGTGPADGTRATTCTPAPLQMKMMLQSIDDLPLNFGFTGKGNSSTPDELHEIIKAGAMGLKLHEDWGTTPAAIDKCLTVAELYDIQVNIHTDTLNESGFVEHTIAAFKERTIHTYHSEGAGGGHAPDIIKVCGVKNVLPSSTNPTRPFTSNTVDEHLDMLMVCHHLNKDIPEDVEFAESRIRAETIAAEDILHDMGAISIISSDSQAMGRIGEVIIRTWQTAHKMKSQRGSIDPTGSQNDNFRIKRYIAKYTINPAIANGLSHYVGSVEVGKLADLVLWKPSFFGAKPEMVIKGGVIAWANMGDPNASIPTPEPVMMRPMFGAFGKAGSAHSIAFVSQAAMDNGVKDLYGLNKTVRAVGGVRRLTKLDMKLNDALPNITVDPETYTVTAEGEILTCAPATTVPLSNNYFLF</sequence>
<dbReference type="NCBIfam" id="NF009685">
    <property type="entry name" value="PRK13206.1"/>
    <property type="match status" value="1"/>
</dbReference>
<dbReference type="GO" id="GO:0009039">
    <property type="term" value="F:urease activity"/>
    <property type="evidence" value="ECO:0007669"/>
    <property type="project" value="UniProtKB-EC"/>
</dbReference>
<dbReference type="PROSITE" id="PS01120">
    <property type="entry name" value="UREASE_1"/>
    <property type="match status" value="1"/>
</dbReference>
<feature type="binding site" evidence="10">
    <location>
        <position position="543"/>
    </location>
    <ligand>
        <name>Ni(2+)</name>
        <dbReference type="ChEBI" id="CHEBI:49786"/>
        <label>2</label>
    </ligand>
</feature>
<dbReference type="GO" id="GO:0043419">
    <property type="term" value="P:urea catabolic process"/>
    <property type="evidence" value="ECO:0007669"/>
    <property type="project" value="UniProtKB-UniPathway"/>
</dbReference>
<dbReference type="HAMAP" id="MF_01954">
    <property type="entry name" value="Urease_beta"/>
    <property type="match status" value="1"/>
</dbReference>
<dbReference type="SUPFAM" id="SSF51338">
    <property type="entry name" value="Composite domain of metallo-dependent hydrolases"/>
    <property type="match status" value="2"/>
</dbReference>
<evidence type="ECO:0000259" key="13">
    <source>
        <dbReference type="PROSITE" id="PS51368"/>
    </source>
</evidence>